<dbReference type="STRING" id="889378.Spiaf_0102"/>
<evidence type="ECO:0000256" key="1">
    <source>
        <dbReference type="ARBA" id="ARBA00006499"/>
    </source>
</evidence>
<feature type="domain" description="Phospholipase/carboxylesterase/thioesterase" evidence="2">
    <location>
        <begin position="18"/>
        <end position="209"/>
    </location>
</feature>
<dbReference type="GO" id="GO:0008474">
    <property type="term" value="F:palmitoyl-(protein) hydrolase activity"/>
    <property type="evidence" value="ECO:0007669"/>
    <property type="project" value="TreeGrafter"/>
</dbReference>
<accession>H9UFB8</accession>
<dbReference type="RefSeq" id="WP_014454209.1">
    <property type="nucleotide sequence ID" value="NC_017098.1"/>
</dbReference>
<reference evidence="4" key="1">
    <citation type="journal article" date="2013" name="Stand. Genomic Sci.">
        <title>Complete genome sequence of the halophilic bacterium Spirochaeta africana type strain (Z-7692(T)) from the alkaline Lake Magadi in the East African Rift.</title>
        <authorList>
            <person name="Liolos K."/>
            <person name="Abt B."/>
            <person name="Scheuner C."/>
            <person name="Teshima H."/>
            <person name="Held B."/>
            <person name="Lapidus A."/>
            <person name="Nolan M."/>
            <person name="Lucas S."/>
            <person name="Deshpande S."/>
            <person name="Cheng J.F."/>
            <person name="Tapia R."/>
            <person name="Goodwin L.A."/>
            <person name="Pitluck S."/>
            <person name="Pagani I."/>
            <person name="Ivanova N."/>
            <person name="Mavromatis K."/>
            <person name="Mikhailova N."/>
            <person name="Huntemann M."/>
            <person name="Pati A."/>
            <person name="Chen A."/>
            <person name="Palaniappan K."/>
            <person name="Land M."/>
            <person name="Rohde M."/>
            <person name="Tindall B.J."/>
            <person name="Detter J.C."/>
            <person name="Goker M."/>
            <person name="Bristow J."/>
            <person name="Eisen J.A."/>
            <person name="Markowitz V."/>
            <person name="Hugenholtz P."/>
            <person name="Woyke T."/>
            <person name="Klenk H.P."/>
            <person name="Kyrpides N.C."/>
        </authorList>
    </citation>
    <scope>NUCLEOTIDE SEQUENCE</scope>
    <source>
        <strain evidence="4">ATCC 700263 / DSM 8902 / Z-7692</strain>
    </source>
</reference>
<dbReference type="OrthoDB" id="9796570at2"/>
<dbReference type="PANTHER" id="PTHR10655">
    <property type="entry name" value="LYSOPHOSPHOLIPASE-RELATED"/>
    <property type="match status" value="1"/>
</dbReference>
<dbReference type="eggNOG" id="COG0400">
    <property type="taxonomic scope" value="Bacteria"/>
</dbReference>
<dbReference type="InterPro" id="IPR050565">
    <property type="entry name" value="LYPA1-2/EST-like"/>
</dbReference>
<dbReference type="InterPro" id="IPR003140">
    <property type="entry name" value="PLipase/COase/thioEstase"/>
</dbReference>
<dbReference type="PANTHER" id="PTHR10655:SF70">
    <property type="entry name" value="PHOSPHOLIPASE_CARBOXYLESTERASE_THIOESTERASE DOMAIN-CONTAINING PROTEIN"/>
    <property type="match status" value="1"/>
</dbReference>
<dbReference type="KEGG" id="sfc:Spiaf_0102"/>
<organism evidence="3 4">
    <name type="scientific">Spirochaeta africana (strain ATCC 700263 / DSM 8902 / Z-7692)</name>
    <dbReference type="NCBI Taxonomy" id="889378"/>
    <lineage>
        <taxon>Bacteria</taxon>
        <taxon>Pseudomonadati</taxon>
        <taxon>Spirochaetota</taxon>
        <taxon>Spirochaetia</taxon>
        <taxon>Spirochaetales</taxon>
        <taxon>Spirochaetaceae</taxon>
        <taxon>Spirochaeta</taxon>
    </lineage>
</organism>
<proteinExistence type="inferred from homology"/>
<evidence type="ECO:0000313" key="4">
    <source>
        <dbReference type="Proteomes" id="UP000007383"/>
    </source>
</evidence>
<dbReference type="PATRIC" id="fig|889378.3.peg.105"/>
<sequence length="212" mass="22739">MHRPHHPFLTEAAGVPFQKADGAVILLHGRGGTARDILQIVNYLDGIDNLHVVAPQAAGNAWYPQRFLAPLEQNQPHLDDALSVVDELVQQLLDAGLPRTSLFLGGFSQGACLAAEYLSRNPQQLGGVFCLAGGLIGPPGTTWSSPGSAAGTPVYLGCAELDPHIPIERVHETVNRLQQIGCKTELHTFTGSEHRITEAELHAVESMLNHLG</sequence>
<comment type="similarity">
    <text evidence="1">Belongs to the AB hydrolase superfamily. AB hydrolase 2 family.</text>
</comment>
<dbReference type="Gene3D" id="3.40.50.1820">
    <property type="entry name" value="alpha/beta hydrolase"/>
    <property type="match status" value="1"/>
</dbReference>
<evidence type="ECO:0000259" key="2">
    <source>
        <dbReference type="Pfam" id="PF02230"/>
    </source>
</evidence>
<dbReference type="EMBL" id="CP003282">
    <property type="protein sequence ID" value="AFG36211.1"/>
    <property type="molecule type" value="Genomic_DNA"/>
</dbReference>
<dbReference type="HOGENOM" id="CLU_049413_4_0_12"/>
<protein>
    <submittedName>
        <fullName evidence="3">Putative esterase</fullName>
    </submittedName>
</protein>
<dbReference type="AlphaFoldDB" id="H9UFB8"/>
<keyword evidence="4" id="KW-1185">Reference proteome</keyword>
<dbReference type="GO" id="GO:0005737">
    <property type="term" value="C:cytoplasm"/>
    <property type="evidence" value="ECO:0007669"/>
    <property type="project" value="TreeGrafter"/>
</dbReference>
<gene>
    <name evidence="3" type="ordered locus">Spiaf_0102</name>
</gene>
<dbReference type="Pfam" id="PF02230">
    <property type="entry name" value="Abhydrolase_2"/>
    <property type="match status" value="1"/>
</dbReference>
<dbReference type="SUPFAM" id="SSF53474">
    <property type="entry name" value="alpha/beta-Hydrolases"/>
    <property type="match status" value="1"/>
</dbReference>
<dbReference type="Proteomes" id="UP000007383">
    <property type="component" value="Chromosome"/>
</dbReference>
<name>H9UFB8_SPIAZ</name>
<evidence type="ECO:0000313" key="3">
    <source>
        <dbReference type="EMBL" id="AFG36211.1"/>
    </source>
</evidence>
<dbReference type="InterPro" id="IPR029058">
    <property type="entry name" value="AB_hydrolase_fold"/>
</dbReference>
<dbReference type="GO" id="GO:0052689">
    <property type="term" value="F:carboxylic ester hydrolase activity"/>
    <property type="evidence" value="ECO:0007669"/>
    <property type="project" value="TreeGrafter"/>
</dbReference>